<dbReference type="InterPro" id="IPR000994">
    <property type="entry name" value="Pept_M24"/>
</dbReference>
<evidence type="ECO:0000313" key="2">
    <source>
        <dbReference type="EMBL" id="MFC0684198.1"/>
    </source>
</evidence>
<gene>
    <name evidence="2" type="ORF">ACFFF8_06295</name>
</gene>
<dbReference type="InterPro" id="IPR036005">
    <property type="entry name" value="Creatinase/aminopeptidase-like"/>
</dbReference>
<comment type="caution">
    <text evidence="2">The sequence shown here is derived from an EMBL/GenBank/DDBJ whole genome shotgun (WGS) entry which is preliminary data.</text>
</comment>
<dbReference type="CDD" id="cd01066">
    <property type="entry name" value="APP_MetAP"/>
    <property type="match status" value="1"/>
</dbReference>
<feature type="domain" description="Peptidase M24" evidence="1">
    <location>
        <begin position="23"/>
        <end position="222"/>
    </location>
</feature>
<evidence type="ECO:0000259" key="1">
    <source>
        <dbReference type="Pfam" id="PF00557"/>
    </source>
</evidence>
<sequence>MTTHAPLSFQPREAVGPAYSRSAIAEAQKLSWQALERIAALVRPGMTEAEVRVAGEAILTEMGMERTWHPLLVRFGANTLKIFSDRSEGDAVLGENDIFFIDMGPVFLGHEGDVGATYTVGSDAEMQACAEAVRVLFDRVRAIWDHGAVSGRALYERAEEEARAMGWVLNIDIKGHRVSDDPHSVHKGGNLGDFDAVPGKGLWILEMQIRHPKRPFGAFYEDLLA</sequence>
<dbReference type="Pfam" id="PF00557">
    <property type="entry name" value="Peptidase_M24"/>
    <property type="match status" value="1"/>
</dbReference>
<dbReference type="SUPFAM" id="SSF55920">
    <property type="entry name" value="Creatinase/aminopeptidase"/>
    <property type="match status" value="1"/>
</dbReference>
<dbReference type="Gene3D" id="3.90.230.10">
    <property type="entry name" value="Creatinase/methionine aminopeptidase superfamily"/>
    <property type="match status" value="1"/>
</dbReference>
<reference evidence="2 3" key="1">
    <citation type="submission" date="2024-09" db="EMBL/GenBank/DDBJ databases">
        <authorList>
            <person name="Sun Q."/>
            <person name="Mori K."/>
        </authorList>
    </citation>
    <scope>NUCLEOTIDE SEQUENCE [LARGE SCALE GENOMIC DNA]</scope>
    <source>
        <strain evidence="2 3">CICC 11035S</strain>
    </source>
</reference>
<evidence type="ECO:0000313" key="3">
    <source>
        <dbReference type="Proteomes" id="UP001589858"/>
    </source>
</evidence>
<dbReference type="EMBL" id="JBHLTM010000026">
    <property type="protein sequence ID" value="MFC0684198.1"/>
    <property type="molecule type" value="Genomic_DNA"/>
</dbReference>
<dbReference type="RefSeq" id="WP_267218194.1">
    <property type="nucleotide sequence ID" value="NZ_JAPCWC010000001.1"/>
</dbReference>
<keyword evidence="3" id="KW-1185">Reference proteome</keyword>
<protein>
    <submittedName>
        <fullName evidence="2">M24 family metallopeptidase</fullName>
    </submittedName>
</protein>
<name>A0ABV6S4M4_9SPHN</name>
<accession>A0ABV6S4M4</accession>
<organism evidence="2 3">
    <name type="scientific">Novosphingobium clariflavum</name>
    <dbReference type="NCBI Taxonomy" id="2029884"/>
    <lineage>
        <taxon>Bacteria</taxon>
        <taxon>Pseudomonadati</taxon>
        <taxon>Pseudomonadota</taxon>
        <taxon>Alphaproteobacteria</taxon>
        <taxon>Sphingomonadales</taxon>
        <taxon>Sphingomonadaceae</taxon>
        <taxon>Novosphingobium</taxon>
    </lineage>
</organism>
<proteinExistence type="predicted"/>
<dbReference type="Proteomes" id="UP001589858">
    <property type="component" value="Unassembled WGS sequence"/>
</dbReference>